<reference evidence="3" key="1">
    <citation type="submission" date="2005-09" db="EMBL/GenBank/DDBJ databases">
        <authorList>
            <person name="Mural R.J."/>
            <person name="Li P.W."/>
            <person name="Adams M.D."/>
            <person name="Amanatides P.G."/>
            <person name="Baden-Tillson H."/>
            <person name="Barnstead M."/>
            <person name="Chin S.H."/>
            <person name="Dew I."/>
            <person name="Evans C.A."/>
            <person name="Ferriera S."/>
            <person name="Flanigan M."/>
            <person name="Fosler C."/>
            <person name="Glodek A."/>
            <person name="Gu Z."/>
            <person name="Holt R.A."/>
            <person name="Jennings D."/>
            <person name="Kraft C.L."/>
            <person name="Lu F."/>
            <person name="Nguyen T."/>
            <person name="Nusskern D.R."/>
            <person name="Pfannkoch C.M."/>
            <person name="Sitter C."/>
            <person name="Sutton G.G."/>
            <person name="Venter J.C."/>
            <person name="Wang Z."/>
            <person name="Woodage T."/>
            <person name="Zheng X.H."/>
            <person name="Zhong F."/>
        </authorList>
    </citation>
    <scope>NUCLEOTIDE SEQUENCE [LARGE SCALE GENOMIC DNA]</scope>
    <source>
        <strain>BN</strain>
        <strain evidence="3">Sprague-Dawley</strain>
    </source>
</reference>
<proteinExistence type="predicted"/>
<dbReference type="Proteomes" id="UP000234681">
    <property type="component" value="Chromosome 5"/>
</dbReference>
<keyword evidence="2" id="KW-0689">Ribosomal protein</keyword>
<evidence type="ECO:0000313" key="4">
    <source>
        <dbReference type="RGD" id="1308681"/>
    </source>
</evidence>
<evidence type="ECO:0000256" key="1">
    <source>
        <dbReference type="SAM" id="MobiDB-lite"/>
    </source>
</evidence>
<feature type="region of interest" description="Disordered" evidence="1">
    <location>
        <begin position="38"/>
        <end position="62"/>
    </location>
</feature>
<evidence type="ECO:0000313" key="2">
    <source>
        <dbReference type="EMBL" id="EDL80795.1"/>
    </source>
</evidence>
<protein>
    <submittedName>
        <fullName evidence="2">Ribosomal protein L11, isoform CRA_a</fullName>
    </submittedName>
</protein>
<dbReference type="AlphaFoldDB" id="A6IT95"/>
<organism evidence="2 3">
    <name type="scientific">Rattus norvegicus</name>
    <name type="common">Rat</name>
    <dbReference type="NCBI Taxonomy" id="10116"/>
    <lineage>
        <taxon>Eukaryota</taxon>
        <taxon>Metazoa</taxon>
        <taxon>Chordata</taxon>
        <taxon>Craniata</taxon>
        <taxon>Vertebrata</taxon>
        <taxon>Euteleostomi</taxon>
        <taxon>Mammalia</taxon>
        <taxon>Eutheria</taxon>
        <taxon>Euarchontoglires</taxon>
        <taxon>Glires</taxon>
        <taxon>Rodentia</taxon>
        <taxon>Myomorpha</taxon>
        <taxon>Muroidea</taxon>
        <taxon>Muridae</taxon>
        <taxon>Murinae</taxon>
        <taxon>Rattus</taxon>
    </lineage>
</organism>
<dbReference type="EMBL" id="CH473968">
    <property type="protein sequence ID" value="EDL80795.1"/>
    <property type="molecule type" value="Genomic_DNA"/>
</dbReference>
<evidence type="ECO:0000313" key="3">
    <source>
        <dbReference type="Proteomes" id="UP000234681"/>
    </source>
</evidence>
<name>A6IT95_RAT</name>
<gene>
    <name evidence="2 4" type="primary">Rpl11</name>
    <name evidence="2" type="ORF">rCG_30592</name>
</gene>
<accession>A6IT95</accession>
<dbReference type="GO" id="GO:0005840">
    <property type="term" value="C:ribosome"/>
    <property type="evidence" value="ECO:0007669"/>
    <property type="project" value="UniProtKB-KW"/>
</dbReference>
<keyword evidence="2" id="KW-0687">Ribonucleoprotein</keyword>
<dbReference type="RGD" id="1308681">
    <property type="gene designation" value="Rpl11"/>
</dbReference>
<sequence length="62" mass="6829">MCESCLSTGDPALGWLDDCWLFWHRCWVGQVSASQTRSAEQAALGPNTESAKRRPCAGSSRR</sequence>